<gene>
    <name evidence="3" type="ORF">LKD31_03615</name>
</gene>
<dbReference type="InterPro" id="IPR029063">
    <property type="entry name" value="SAM-dependent_MTases_sf"/>
</dbReference>
<comment type="caution">
    <text evidence="3">The sequence shown here is derived from an EMBL/GenBank/DDBJ whole genome shotgun (WGS) entry which is preliminary data.</text>
</comment>
<dbReference type="RefSeq" id="WP_176820828.1">
    <property type="nucleotide sequence ID" value="NZ_JAJEQC010000002.1"/>
</dbReference>
<dbReference type="Gene3D" id="3.40.50.150">
    <property type="entry name" value="Vaccinia Virus protein VP39"/>
    <property type="match status" value="1"/>
</dbReference>
<evidence type="ECO:0000259" key="2">
    <source>
        <dbReference type="Pfam" id="PF13649"/>
    </source>
</evidence>
<proteinExistence type="predicted"/>
<sequence>MPLERIDSYFNGAVESYDERLKRSAEDEDGYIRRTAEFFPKKEHLHILDIGIGTGTGLTAILEQNPTIYVDGIDCADKMLSEIPKNLPEHKERIRTICGDFFKYELEPESYDGAVSMMALHYYSREENLELFHRVCRSIKKGGFFLLSDKFAPTQMYEDFCRSEFEQKRKEQHLSADEHYYCFTPQYVAGEAALLFKAGFAEVRVCWAKSNTAVLLATK</sequence>
<name>A0AAE3AGX2_9FIRM</name>
<accession>A0AAE3AGX2</accession>
<dbReference type="Proteomes" id="UP001199424">
    <property type="component" value="Unassembled WGS sequence"/>
</dbReference>
<reference evidence="3" key="1">
    <citation type="submission" date="2021-10" db="EMBL/GenBank/DDBJ databases">
        <title>Anaerobic single-cell dispensing facilitates the cultivation of human gut bacteria.</title>
        <authorList>
            <person name="Afrizal A."/>
        </authorList>
    </citation>
    <scope>NUCLEOTIDE SEQUENCE</scope>
    <source>
        <strain evidence="3">CLA-AA-H250</strain>
    </source>
</reference>
<dbReference type="SUPFAM" id="SSF53335">
    <property type="entry name" value="S-adenosyl-L-methionine-dependent methyltransferases"/>
    <property type="match status" value="1"/>
</dbReference>
<dbReference type="PROSITE" id="PS51683">
    <property type="entry name" value="SAM_OMT_II"/>
    <property type="match status" value="1"/>
</dbReference>
<dbReference type="EMBL" id="JAJEQC010000002">
    <property type="protein sequence ID" value="MCC2136102.1"/>
    <property type="molecule type" value="Genomic_DNA"/>
</dbReference>
<keyword evidence="4" id="KW-1185">Reference proteome</keyword>
<dbReference type="GO" id="GO:0032259">
    <property type="term" value="P:methylation"/>
    <property type="evidence" value="ECO:0007669"/>
    <property type="project" value="UniProtKB-KW"/>
</dbReference>
<dbReference type="Pfam" id="PF13649">
    <property type="entry name" value="Methyltransf_25"/>
    <property type="match status" value="1"/>
</dbReference>
<evidence type="ECO:0000313" key="4">
    <source>
        <dbReference type="Proteomes" id="UP001199424"/>
    </source>
</evidence>
<dbReference type="PANTHER" id="PTHR43861">
    <property type="entry name" value="TRANS-ACONITATE 2-METHYLTRANSFERASE-RELATED"/>
    <property type="match status" value="1"/>
</dbReference>
<feature type="domain" description="Methyltransferase" evidence="2">
    <location>
        <begin position="47"/>
        <end position="143"/>
    </location>
</feature>
<evidence type="ECO:0000313" key="3">
    <source>
        <dbReference type="EMBL" id="MCC2136102.1"/>
    </source>
</evidence>
<dbReference type="CDD" id="cd02440">
    <property type="entry name" value="AdoMet_MTases"/>
    <property type="match status" value="1"/>
</dbReference>
<keyword evidence="3" id="KW-0489">Methyltransferase</keyword>
<dbReference type="InterPro" id="IPR016461">
    <property type="entry name" value="COMT-like"/>
</dbReference>
<dbReference type="InterPro" id="IPR041698">
    <property type="entry name" value="Methyltransf_25"/>
</dbReference>
<protein>
    <submittedName>
        <fullName evidence="3">Class I SAM-dependent methyltransferase</fullName>
    </submittedName>
</protein>
<organism evidence="3 4">
    <name type="scientific">Hominenteromicrobium mulieris</name>
    <dbReference type="NCBI Taxonomy" id="2885357"/>
    <lineage>
        <taxon>Bacteria</taxon>
        <taxon>Bacillati</taxon>
        <taxon>Bacillota</taxon>
        <taxon>Clostridia</taxon>
        <taxon>Eubacteriales</taxon>
        <taxon>Oscillospiraceae</taxon>
        <taxon>Hominenteromicrobium</taxon>
    </lineage>
</organism>
<dbReference type="GO" id="GO:0008168">
    <property type="term" value="F:methyltransferase activity"/>
    <property type="evidence" value="ECO:0007669"/>
    <property type="project" value="UniProtKB-KW"/>
</dbReference>
<evidence type="ECO:0000256" key="1">
    <source>
        <dbReference type="ARBA" id="ARBA00022679"/>
    </source>
</evidence>
<keyword evidence="1" id="KW-0808">Transferase</keyword>
<dbReference type="AlphaFoldDB" id="A0AAE3AGX2"/>